<dbReference type="AlphaFoldDB" id="F7NKA5"/>
<sequence>MFNCPSEKECQRKCQLCGEHPGTHVIKNKINGTTLNICHVCLTELGIRKEADSDV</sequence>
<gene>
    <name evidence="1" type="ORF">ALO_12591</name>
</gene>
<dbReference type="STRING" id="1009370.ALO_12591"/>
<reference evidence="1 2" key="1">
    <citation type="journal article" date="2011" name="EMBO J.">
        <title>Structural diversity of bacterial flagellar motors.</title>
        <authorList>
            <person name="Chen S."/>
            <person name="Beeby M."/>
            <person name="Murphy G.E."/>
            <person name="Leadbetter J.R."/>
            <person name="Hendrixson D.R."/>
            <person name="Briegel A."/>
            <person name="Li Z."/>
            <person name="Shi J."/>
            <person name="Tocheva E.I."/>
            <person name="Muller A."/>
            <person name="Dobro M.J."/>
            <person name="Jensen G.J."/>
        </authorList>
    </citation>
    <scope>NUCLEOTIDE SEQUENCE [LARGE SCALE GENOMIC DNA]</scope>
    <source>
        <strain evidence="1 2">DSM 6540</strain>
    </source>
</reference>
<name>F7NKA5_9FIRM</name>
<accession>F7NKA5</accession>
<dbReference type="Proteomes" id="UP000003240">
    <property type="component" value="Unassembled WGS sequence"/>
</dbReference>
<evidence type="ECO:0000313" key="2">
    <source>
        <dbReference type="Proteomes" id="UP000003240"/>
    </source>
</evidence>
<protein>
    <submittedName>
        <fullName evidence="1">Uncharacterized protein</fullName>
    </submittedName>
</protein>
<keyword evidence="2" id="KW-1185">Reference proteome</keyword>
<dbReference type="EMBL" id="AFGF01000107">
    <property type="protein sequence ID" value="EGO63546.1"/>
    <property type="molecule type" value="Genomic_DNA"/>
</dbReference>
<organism evidence="1 2">
    <name type="scientific">Acetonema longum DSM 6540</name>
    <dbReference type="NCBI Taxonomy" id="1009370"/>
    <lineage>
        <taxon>Bacteria</taxon>
        <taxon>Bacillati</taxon>
        <taxon>Bacillota</taxon>
        <taxon>Negativicutes</taxon>
        <taxon>Acetonemataceae</taxon>
        <taxon>Acetonema</taxon>
    </lineage>
</organism>
<proteinExistence type="predicted"/>
<evidence type="ECO:0000313" key="1">
    <source>
        <dbReference type="EMBL" id="EGO63546.1"/>
    </source>
</evidence>
<comment type="caution">
    <text evidence="1">The sequence shown here is derived from an EMBL/GenBank/DDBJ whole genome shotgun (WGS) entry which is preliminary data.</text>
</comment>